<proteinExistence type="predicted"/>
<dbReference type="InterPro" id="IPR002877">
    <property type="entry name" value="RNA_MeTrfase_FtsJ_dom"/>
</dbReference>
<dbReference type="AlphaFoldDB" id="A0AAN6Q5V6"/>
<feature type="compositionally biased region" description="Polar residues" evidence="1">
    <location>
        <begin position="1"/>
        <end position="20"/>
    </location>
</feature>
<dbReference type="Pfam" id="PF01728">
    <property type="entry name" value="FtsJ"/>
    <property type="match status" value="1"/>
</dbReference>
<evidence type="ECO:0000259" key="2">
    <source>
        <dbReference type="Pfam" id="PF01728"/>
    </source>
</evidence>
<feature type="domain" description="Ribosomal RNA methyltransferase FtsJ" evidence="2">
    <location>
        <begin position="105"/>
        <end position="292"/>
    </location>
</feature>
<dbReference type="GO" id="GO:0032259">
    <property type="term" value="P:methylation"/>
    <property type="evidence" value="ECO:0007669"/>
    <property type="project" value="InterPro"/>
</dbReference>
<gene>
    <name evidence="3" type="ORF">N658DRAFT_48164</name>
</gene>
<sequence length="389" mass="42541">MADTSESNISLEPADASTQPRAKPKALIGQYLLEHLPTYRELRELQTKSEEADTFFENQRQRADYADIKAKTGLFKLMHKIGLELNAATSALTLRRPSDRSPRPAILDLCMAPGGFSLAALSRNPAALLRGISLPPSQGGHEMLLRKRWSETDPDAQIYVSFRDITLLADELGTPASSIPSSHPDAASFSSDRPFIEHEFDLVICDGQVLRTHERAEYRETNEATRLLTAQLVLALQRIRPGGTMVMLLHKADAWQNVLLMHTLTALASTVQLFKPLAGHRLRSSFYLVAKGVRPDCDAAAEAVRQWKAKWSLATFGVGLGAAVSGGGGCEDEDEDGVGGTEVEVLKSGAEEKVRAVLREFGPALARMAEPVFAIQAEALKKAPWMKDT</sequence>
<feature type="region of interest" description="Disordered" evidence="1">
    <location>
        <begin position="1"/>
        <end position="22"/>
    </location>
</feature>
<keyword evidence="4" id="KW-1185">Reference proteome</keyword>
<dbReference type="SUPFAM" id="SSF53335">
    <property type="entry name" value="S-adenosyl-L-methionine-dependent methyltransferases"/>
    <property type="match status" value="1"/>
</dbReference>
<name>A0AAN6Q5V6_9PEZI</name>
<organism evidence="3 4">
    <name type="scientific">Parathielavia hyrcaniae</name>
    <dbReference type="NCBI Taxonomy" id="113614"/>
    <lineage>
        <taxon>Eukaryota</taxon>
        <taxon>Fungi</taxon>
        <taxon>Dikarya</taxon>
        <taxon>Ascomycota</taxon>
        <taxon>Pezizomycotina</taxon>
        <taxon>Sordariomycetes</taxon>
        <taxon>Sordariomycetidae</taxon>
        <taxon>Sordariales</taxon>
        <taxon>Chaetomiaceae</taxon>
        <taxon>Parathielavia</taxon>
    </lineage>
</organism>
<dbReference type="GO" id="GO:0008168">
    <property type="term" value="F:methyltransferase activity"/>
    <property type="evidence" value="ECO:0007669"/>
    <property type="project" value="InterPro"/>
</dbReference>
<dbReference type="InterPro" id="IPR029063">
    <property type="entry name" value="SAM-dependent_MTases_sf"/>
</dbReference>
<evidence type="ECO:0000313" key="4">
    <source>
        <dbReference type="Proteomes" id="UP001305647"/>
    </source>
</evidence>
<comment type="caution">
    <text evidence="3">The sequence shown here is derived from an EMBL/GenBank/DDBJ whole genome shotgun (WGS) entry which is preliminary data.</text>
</comment>
<accession>A0AAN6Q5V6</accession>
<reference evidence="3" key="1">
    <citation type="journal article" date="2023" name="Mol. Phylogenet. Evol.">
        <title>Genome-scale phylogeny and comparative genomics of the fungal order Sordariales.</title>
        <authorList>
            <person name="Hensen N."/>
            <person name="Bonometti L."/>
            <person name="Westerberg I."/>
            <person name="Brannstrom I.O."/>
            <person name="Guillou S."/>
            <person name="Cros-Aarteil S."/>
            <person name="Calhoun S."/>
            <person name="Haridas S."/>
            <person name="Kuo A."/>
            <person name="Mondo S."/>
            <person name="Pangilinan J."/>
            <person name="Riley R."/>
            <person name="LaButti K."/>
            <person name="Andreopoulos B."/>
            <person name="Lipzen A."/>
            <person name="Chen C."/>
            <person name="Yan M."/>
            <person name="Daum C."/>
            <person name="Ng V."/>
            <person name="Clum A."/>
            <person name="Steindorff A."/>
            <person name="Ohm R.A."/>
            <person name="Martin F."/>
            <person name="Silar P."/>
            <person name="Natvig D.O."/>
            <person name="Lalanne C."/>
            <person name="Gautier V."/>
            <person name="Ament-Velasquez S.L."/>
            <person name="Kruys A."/>
            <person name="Hutchinson M.I."/>
            <person name="Powell A.J."/>
            <person name="Barry K."/>
            <person name="Miller A.N."/>
            <person name="Grigoriev I.V."/>
            <person name="Debuchy R."/>
            <person name="Gladieux P."/>
            <person name="Hiltunen Thoren M."/>
            <person name="Johannesson H."/>
        </authorList>
    </citation>
    <scope>NUCLEOTIDE SEQUENCE</scope>
    <source>
        <strain evidence="3">CBS 757.83</strain>
    </source>
</reference>
<evidence type="ECO:0000256" key="1">
    <source>
        <dbReference type="SAM" id="MobiDB-lite"/>
    </source>
</evidence>
<protein>
    <recommendedName>
        <fullName evidence="2">Ribosomal RNA methyltransferase FtsJ domain-containing protein</fullName>
    </recommendedName>
</protein>
<dbReference type="Gene3D" id="3.40.50.150">
    <property type="entry name" value="Vaccinia Virus protein VP39"/>
    <property type="match status" value="1"/>
</dbReference>
<evidence type="ECO:0000313" key="3">
    <source>
        <dbReference type="EMBL" id="KAK4101566.1"/>
    </source>
</evidence>
<dbReference type="Proteomes" id="UP001305647">
    <property type="component" value="Unassembled WGS sequence"/>
</dbReference>
<reference evidence="3" key="2">
    <citation type="submission" date="2023-05" db="EMBL/GenBank/DDBJ databases">
        <authorList>
            <consortium name="Lawrence Berkeley National Laboratory"/>
            <person name="Steindorff A."/>
            <person name="Hensen N."/>
            <person name="Bonometti L."/>
            <person name="Westerberg I."/>
            <person name="Brannstrom I.O."/>
            <person name="Guillou S."/>
            <person name="Cros-Aarteil S."/>
            <person name="Calhoun S."/>
            <person name="Haridas S."/>
            <person name="Kuo A."/>
            <person name="Mondo S."/>
            <person name="Pangilinan J."/>
            <person name="Riley R."/>
            <person name="Labutti K."/>
            <person name="Andreopoulos B."/>
            <person name="Lipzen A."/>
            <person name="Chen C."/>
            <person name="Yanf M."/>
            <person name="Daum C."/>
            <person name="Ng V."/>
            <person name="Clum A."/>
            <person name="Ohm R."/>
            <person name="Martin F."/>
            <person name="Silar P."/>
            <person name="Natvig D."/>
            <person name="Lalanne C."/>
            <person name="Gautier V."/>
            <person name="Ament-Velasquez S.L."/>
            <person name="Kruys A."/>
            <person name="Hutchinson M.I."/>
            <person name="Powell A.J."/>
            <person name="Barry K."/>
            <person name="Miller A.N."/>
            <person name="Grigoriev I.V."/>
            <person name="Debuchy R."/>
            <person name="Gladieux P."/>
            <person name="Thoren M.H."/>
            <person name="Johannesson H."/>
        </authorList>
    </citation>
    <scope>NUCLEOTIDE SEQUENCE</scope>
    <source>
        <strain evidence="3">CBS 757.83</strain>
    </source>
</reference>
<dbReference type="EMBL" id="MU863634">
    <property type="protein sequence ID" value="KAK4101566.1"/>
    <property type="molecule type" value="Genomic_DNA"/>
</dbReference>